<name>A0A937F782_9BACT</name>
<dbReference type="PANTHER" id="PTHR44858:SF1">
    <property type="entry name" value="UDP-N-ACETYLGLUCOSAMINE--PEPTIDE N-ACETYLGLUCOSAMINYLTRANSFERASE SPINDLY-RELATED"/>
    <property type="match status" value="1"/>
</dbReference>
<gene>
    <name evidence="5" type="ORF">JL102_03920</name>
</gene>
<dbReference type="SMART" id="SM00028">
    <property type="entry name" value="TPR"/>
    <property type="match status" value="8"/>
</dbReference>
<dbReference type="InterPro" id="IPR050498">
    <property type="entry name" value="Ycf3"/>
</dbReference>
<dbReference type="InterPro" id="IPR011990">
    <property type="entry name" value="TPR-like_helical_dom_sf"/>
</dbReference>
<comment type="caution">
    <text evidence="5">The sequence shown here is derived from an EMBL/GenBank/DDBJ whole genome shotgun (WGS) entry which is preliminary data.</text>
</comment>
<dbReference type="PROSITE" id="PS50005">
    <property type="entry name" value="TPR"/>
    <property type="match status" value="4"/>
</dbReference>
<sequence length="400" mass="46803">MKKFILFALLCLPLISFTQDKTDLLKAAESTISKGDTTTAIQQFRYILTKYPQSFTAAQRLAETYFILGDYHKAVQYCNIAIDITDNYQADARKRIDEAPDSEKLENEKISHYVSDRADIHHLKGNIRVRQYQRNEAIEEYRKSLELKPSTEVTIDLALAYLEVGLQRDAIQLLRNVIAQEPHLAKGYFNLGNIYNKLQEPDSALANYKKAIKYDPELKWPYLYSGILYTREEKYDSALHNYDQFLAIDSTNEEVFFRRAVIHSELRNWKLAINDWHKVLNQDSDNAEAWRNQGLGYFQLNIYDSAIMSFDKALKYNPEEAYTYINRGYSYYLIDKPQQALADLNHGLKGLNNYYLGYYFRALTYWRLGKNKEACDDLEQAINLGMKEQNIDKKLFKKCF</sequence>
<keyword evidence="2 3" id="KW-0802">TPR repeat</keyword>
<feature type="repeat" description="TPR" evidence="3">
    <location>
        <begin position="118"/>
        <end position="151"/>
    </location>
</feature>
<evidence type="ECO:0000256" key="2">
    <source>
        <dbReference type="ARBA" id="ARBA00022803"/>
    </source>
</evidence>
<keyword evidence="1" id="KW-0677">Repeat</keyword>
<dbReference type="InterPro" id="IPR019734">
    <property type="entry name" value="TPR_rpt"/>
</dbReference>
<dbReference type="RefSeq" id="WP_202242812.1">
    <property type="nucleotide sequence ID" value="NZ_JAESIY010000002.1"/>
</dbReference>
<dbReference type="PANTHER" id="PTHR44858">
    <property type="entry name" value="TETRATRICOPEPTIDE REPEAT PROTEIN 6"/>
    <property type="match status" value="1"/>
</dbReference>
<dbReference type="PROSITE" id="PS50293">
    <property type="entry name" value="TPR_REGION"/>
    <property type="match status" value="2"/>
</dbReference>
<feature type="signal peptide" evidence="4">
    <location>
        <begin position="1"/>
        <end position="18"/>
    </location>
</feature>
<dbReference type="Pfam" id="PF07719">
    <property type="entry name" value="TPR_2"/>
    <property type="match status" value="1"/>
</dbReference>
<evidence type="ECO:0000313" key="6">
    <source>
        <dbReference type="Proteomes" id="UP000659388"/>
    </source>
</evidence>
<evidence type="ECO:0000313" key="5">
    <source>
        <dbReference type="EMBL" id="MBL3655263.1"/>
    </source>
</evidence>
<dbReference type="AlphaFoldDB" id="A0A937F782"/>
<accession>A0A937F782</accession>
<feature type="repeat" description="TPR" evidence="3">
    <location>
        <begin position="185"/>
        <end position="218"/>
    </location>
</feature>
<dbReference type="Pfam" id="PF00515">
    <property type="entry name" value="TPR_1"/>
    <property type="match status" value="1"/>
</dbReference>
<keyword evidence="4" id="KW-0732">Signal</keyword>
<evidence type="ECO:0000256" key="1">
    <source>
        <dbReference type="ARBA" id="ARBA00022737"/>
    </source>
</evidence>
<dbReference type="Pfam" id="PF20225">
    <property type="entry name" value="DUF6584"/>
    <property type="match status" value="1"/>
</dbReference>
<keyword evidence="6" id="KW-1185">Reference proteome</keyword>
<feature type="repeat" description="TPR" evidence="3">
    <location>
        <begin position="219"/>
        <end position="252"/>
    </location>
</feature>
<evidence type="ECO:0000256" key="4">
    <source>
        <dbReference type="SAM" id="SignalP"/>
    </source>
</evidence>
<dbReference type="Proteomes" id="UP000659388">
    <property type="component" value="Unassembled WGS sequence"/>
</dbReference>
<dbReference type="SUPFAM" id="SSF81901">
    <property type="entry name" value="HCP-like"/>
    <property type="match status" value="1"/>
</dbReference>
<dbReference type="SUPFAM" id="SSF48452">
    <property type="entry name" value="TPR-like"/>
    <property type="match status" value="1"/>
</dbReference>
<feature type="chain" id="PRO_5037735522" evidence="4">
    <location>
        <begin position="19"/>
        <end position="400"/>
    </location>
</feature>
<feature type="repeat" description="TPR" evidence="3">
    <location>
        <begin position="287"/>
        <end position="320"/>
    </location>
</feature>
<organism evidence="5 6">
    <name type="scientific">Fulvivirga sediminis</name>
    <dbReference type="NCBI Taxonomy" id="2803949"/>
    <lineage>
        <taxon>Bacteria</taxon>
        <taxon>Pseudomonadati</taxon>
        <taxon>Bacteroidota</taxon>
        <taxon>Cytophagia</taxon>
        <taxon>Cytophagales</taxon>
        <taxon>Fulvivirgaceae</taxon>
        <taxon>Fulvivirga</taxon>
    </lineage>
</organism>
<evidence type="ECO:0000256" key="3">
    <source>
        <dbReference type="PROSITE-ProRule" id="PRU00339"/>
    </source>
</evidence>
<dbReference type="EMBL" id="JAESIY010000002">
    <property type="protein sequence ID" value="MBL3655263.1"/>
    <property type="molecule type" value="Genomic_DNA"/>
</dbReference>
<dbReference type="InterPro" id="IPR013105">
    <property type="entry name" value="TPR_2"/>
</dbReference>
<reference evidence="5" key="1">
    <citation type="submission" date="2021-01" db="EMBL/GenBank/DDBJ databases">
        <title>Fulvivirga kasyanovii gen. nov., sp nov., a novel member of the phylum Bacteroidetes isolated from seawater in a mussel farm.</title>
        <authorList>
            <person name="Zhao L.-H."/>
            <person name="Wang Z.-J."/>
        </authorList>
    </citation>
    <scope>NUCLEOTIDE SEQUENCE</scope>
    <source>
        <strain evidence="5">2943</strain>
    </source>
</reference>
<protein>
    <submittedName>
        <fullName evidence="5">Tetratricopeptide repeat protein</fullName>
    </submittedName>
</protein>
<proteinExistence type="predicted"/>
<dbReference type="InterPro" id="IPR046491">
    <property type="entry name" value="DUF6584"/>
</dbReference>
<dbReference type="Pfam" id="PF13181">
    <property type="entry name" value="TPR_8"/>
    <property type="match status" value="2"/>
</dbReference>
<dbReference type="Gene3D" id="1.25.40.10">
    <property type="entry name" value="Tetratricopeptide repeat domain"/>
    <property type="match status" value="4"/>
</dbReference>